<dbReference type="InterPro" id="IPR008274">
    <property type="entry name" value="AldOxase/xan_DH_MoCoBD1"/>
</dbReference>
<dbReference type="InterPro" id="IPR000674">
    <property type="entry name" value="Ald_Oxase/Xan_DH_a/b"/>
</dbReference>
<gene>
    <name evidence="2" type="ORF">MGWOODY_Clf1950</name>
</gene>
<dbReference type="PANTHER" id="PTHR11908:SF157">
    <property type="entry name" value="XANTHINE DEHYDROGENASE SUBUNIT D-RELATED"/>
    <property type="match status" value="1"/>
</dbReference>
<dbReference type="SMART" id="SM01008">
    <property type="entry name" value="Ald_Xan_dh_C"/>
    <property type="match status" value="1"/>
</dbReference>
<dbReference type="InterPro" id="IPR037165">
    <property type="entry name" value="AldOxase/xan_DH_Mopterin-bd_sf"/>
</dbReference>
<evidence type="ECO:0000313" key="2">
    <source>
        <dbReference type="EMBL" id="CUV03307.1"/>
    </source>
</evidence>
<keyword evidence="2" id="KW-0560">Oxidoreductase</keyword>
<dbReference type="PANTHER" id="PTHR11908">
    <property type="entry name" value="XANTHINE DEHYDROGENASE"/>
    <property type="match status" value="1"/>
</dbReference>
<reference evidence="2" key="1">
    <citation type="submission" date="2015-10" db="EMBL/GenBank/DDBJ databases">
        <authorList>
            <person name="Gilbert D.G."/>
        </authorList>
    </citation>
    <scope>NUCLEOTIDE SEQUENCE</scope>
</reference>
<dbReference type="AlphaFoldDB" id="A0A170QAV0"/>
<dbReference type="GO" id="GO:0005506">
    <property type="term" value="F:iron ion binding"/>
    <property type="evidence" value="ECO:0007669"/>
    <property type="project" value="InterPro"/>
</dbReference>
<dbReference type="InterPro" id="IPR046867">
    <property type="entry name" value="AldOxase/xan_DH_MoCoBD2"/>
</dbReference>
<proteinExistence type="predicted"/>
<dbReference type="InterPro" id="IPR016208">
    <property type="entry name" value="Ald_Oxase/xanthine_DH-like"/>
</dbReference>
<dbReference type="SUPFAM" id="SSF56003">
    <property type="entry name" value="Molybdenum cofactor-binding domain"/>
    <property type="match status" value="1"/>
</dbReference>
<dbReference type="Gene3D" id="3.90.1170.50">
    <property type="entry name" value="Aldehyde oxidase/xanthine dehydrogenase, a/b hammerhead"/>
    <property type="match status" value="1"/>
</dbReference>
<name>A0A170QAV0_9ZZZZ</name>
<evidence type="ECO:0000259" key="1">
    <source>
        <dbReference type="SMART" id="SM01008"/>
    </source>
</evidence>
<protein>
    <submittedName>
        <fullName evidence="2">Xanthine dehydrogenase, molybdenum binding subunit</fullName>
        <ecNumber evidence="2">1.17.1.4</ecNumber>
    </submittedName>
</protein>
<dbReference type="Gene3D" id="3.30.365.10">
    <property type="entry name" value="Aldehyde oxidase/xanthine dehydrogenase, molybdopterin binding domain"/>
    <property type="match status" value="4"/>
</dbReference>
<dbReference type="SUPFAM" id="SSF54665">
    <property type="entry name" value="CO dehydrogenase molybdoprotein N-domain-like"/>
    <property type="match status" value="1"/>
</dbReference>
<dbReference type="Pfam" id="PF20256">
    <property type="entry name" value="MoCoBD_2"/>
    <property type="match status" value="1"/>
</dbReference>
<feature type="domain" description="Aldehyde oxidase/xanthine dehydrogenase a/b hammerhead" evidence="1">
    <location>
        <begin position="21"/>
        <end position="126"/>
    </location>
</feature>
<dbReference type="EMBL" id="FAXA01000390">
    <property type="protein sequence ID" value="CUV03307.1"/>
    <property type="molecule type" value="Genomic_DNA"/>
</dbReference>
<dbReference type="Pfam" id="PF02738">
    <property type="entry name" value="MoCoBD_1"/>
    <property type="match status" value="1"/>
</dbReference>
<dbReference type="InterPro" id="IPR036856">
    <property type="entry name" value="Ald_Oxase/Xan_DH_a/b_sf"/>
</dbReference>
<accession>A0A170QAV0</accession>
<dbReference type="GO" id="GO:0004854">
    <property type="term" value="F:xanthine dehydrogenase activity"/>
    <property type="evidence" value="ECO:0007669"/>
    <property type="project" value="UniProtKB-EC"/>
</dbReference>
<dbReference type="Pfam" id="PF01315">
    <property type="entry name" value="Ald_Xan_dh_C"/>
    <property type="match status" value="1"/>
</dbReference>
<sequence length="746" mass="79050">MTIYDVIGTPVTRAEGPDKVSGAHLYPADVHLPGMAFGKVLRSPFPHARIASIDTSKAERLPGVLAVITGQDLLGVRVGRFLRDVPPLAEDKVRFVGEKVAAVAAIDPDIAEEALILIDVEYEELPAVFDPIETMEPGAPAIHEGSPSYDSPSGQVTPDGNVVYHDSWSGGDIERGFKESDLVFEHTFTTPWVHQGYMEAYSCIVDVDDSGRVQVWANNKQPFMLRRQLASGLGLPEEQVTVNPTGIGGDFGGKAGAMNVPVAHALAQKSGRPVQMVMSYIEELMAGNPRHPSVITIKTGMKNDGRFWARQARVVYNGGAYGGFRGSLNLNGSRQAGGGPYRVPNFQIDSYMVYTNNVPCGSYRAPGEPQAVFAVESHTDMIAAEMGIDPYELRLRNVVQEGDVSGTGQRFRNLHGEETLQAAAESSGWNDPKPKPNVGRGIALGQRPQGRAVFNAKVSVDGTGRATVFSSVPDTGVGFHTVACQVVAEDLGIPVEDVDLVQVDTGKIDFDTGAGAGTSVGAAHAALGAAQEVRGKLTRLAAEFYGWGEERIVFKEGRVFVDGEPNTGVSIQELASRSVAALGTDVTGDVTTSAEEPDVTSFCAQTAEVEVDPETGEIQVNRIVTSHDVGTIFNPLGHQGQIDGAVIQGLGYALMEELQSEDGRISTLSLGDVKIPAIPDVPELITVLVEAADGNGPYQGKAIGENPISPVAPAIANAVFDAVGVRITDLPITAEKVVAALKQKSA</sequence>
<dbReference type="EC" id="1.17.1.4" evidence="2"/>
<organism evidence="2">
    <name type="scientific">hydrothermal vent metagenome</name>
    <dbReference type="NCBI Taxonomy" id="652676"/>
    <lineage>
        <taxon>unclassified sequences</taxon>
        <taxon>metagenomes</taxon>
        <taxon>ecological metagenomes</taxon>
    </lineage>
</organism>